<evidence type="ECO:0000256" key="1">
    <source>
        <dbReference type="SAM" id="MobiDB-lite"/>
    </source>
</evidence>
<evidence type="ECO:0000313" key="4">
    <source>
        <dbReference type="RefSeq" id="XP_006558594.3"/>
    </source>
</evidence>
<dbReference type="Gene3D" id="1.10.1410.40">
    <property type="match status" value="1"/>
</dbReference>
<keyword evidence="3" id="KW-1185">Reference proteome</keyword>
<reference evidence="4 5" key="2">
    <citation type="submission" date="2025-04" db="UniProtKB">
        <authorList>
            <consortium name="RefSeq"/>
        </authorList>
    </citation>
    <scope>IDENTIFICATION</scope>
    <source>
        <strain evidence="4 5">DH4</strain>
        <tissue evidence="4 5">Whole body</tissue>
    </source>
</reference>
<dbReference type="PANTHER" id="PTHR10656:SF70">
    <property type="entry name" value="PROTEIN MAB-21-RELATED"/>
    <property type="match status" value="1"/>
</dbReference>
<dbReference type="GeneID" id="100577569"/>
<dbReference type="EnsemblMetazoa" id="XM_026444751">
    <property type="protein sequence ID" value="XP_026300536"/>
    <property type="gene ID" value="LOC100577569"/>
</dbReference>
<accession>A0A7M7GKT2</accession>
<dbReference type="PANTHER" id="PTHR10656">
    <property type="entry name" value="CELL FATE DETERMINING PROTEIN MAB21-RELATED"/>
    <property type="match status" value="1"/>
</dbReference>
<accession>A0A8B6YV94</accession>
<feature type="compositionally biased region" description="Basic and acidic residues" evidence="1">
    <location>
        <begin position="885"/>
        <end position="896"/>
    </location>
</feature>
<dbReference type="RefSeq" id="XP_006558594.3">
    <property type="nucleotide sequence ID" value="XM_006558531.3"/>
</dbReference>
<accession>A0A8B8H938</accession>
<protein>
    <submittedName>
        <fullName evidence="4 5">Uncharacterized protein LOC100577569</fullName>
    </submittedName>
</protein>
<dbReference type="AlphaFoldDB" id="A0A7M7MT15"/>
<reference evidence="2" key="1">
    <citation type="submission" date="2021-01" db="UniProtKB">
        <authorList>
            <consortium name="EnsemblMetazoa"/>
        </authorList>
    </citation>
    <scope>IDENTIFICATION</scope>
    <source>
        <strain evidence="2">DH4</strain>
    </source>
</reference>
<dbReference type="RefSeq" id="XP_026300536.1">
    <property type="nucleotide sequence ID" value="XM_026444751.1"/>
</dbReference>
<sequence length="1066" mass="121252">MGCAPSRSSCKKGGIRLMATRLTFTKGQLCNLNTYFRKLVEEAENDVSNASAIEATVEKLVQRLMRGASDLDPRFSSMFLVSLNEPRRIKRLRFEYLLRIDALSSSNPEQEFDSSVRVEEDASLPGFVHLKILGIGAKEIWREYVDVAGRLRRDLVKARLANLLAASIKQDTDTEDDRICVSPGQVVEADILDKILKQPDHCRIFYGPGILEESRRCDRVAMIEDSEGILLRIVVDGVKSREVEVRLLIGIGLSSWPCSTDYPQRIPLYHCDALLHYTAAQSGMYAVAVGPCSGARCENRATLWRVRVPAAEKIMSQHYASDSVPSLTESVLLEILYELRREGSSLNSSTKPKVNGAASSEARLRVVSRHILRTVHRWRLERGGPDPLTSWAPDTLSRHVLLALDELVAALKRQNLRCYLYPRCNVMLQCARGGIPHREDSYASDCRSLQSYLETLHSSSFSITRGVARPLDLMENELILRWREIVASQRGRGSRIDDDYHGYSERQFEYLSMIVGQALAARDALLQDNSDNRYSNLPELVSYCATEHVESLVFLLRLVSTQAWDQIHLERNTRIHDHGYARRNRHYYNTTSQFDCSVGLLIDAVRMDRETVNTDLESTPEMTKMLLHWLHFGVENDRKILDPVLRPYLNNLFNGTREHGWLAASWKRREQVYRGEMGSLSMFCKSVVMGEITPGNGIVDHLSKGWRWAENMAGMIERSGDSLRLIFLPRDRAIKFDLTFAGNKGPSSFTTWSKVRSVSTIARRRRSSVYSRASELFDSLTGSQKPSGYNNGVAGHAELRDASPLTYVASMSRSRARHRGPGDLISAIVSLGKFRIVQEAAAFLPREERVVVLDAVQRVAREFSRRSRKTGSAYTSDSPRQVYRPRPETDLPDSRPPRPLSPEIRERRIIAEHQKQLEKEIQEMHDTLIRDALRRQFSSCNTCDSNSLSSFNSSIDSIMGTITLRRYRIPIWDAIKKNSPVRSSLRENHNTGKGEFNTQMISREESPTWSTRIARSKELDLENEELPSWDALEATLNRRLCNYGDALPESLESVEEKLRYERTTRE</sequence>
<feature type="compositionally biased region" description="Polar residues" evidence="1">
    <location>
        <begin position="870"/>
        <end position="879"/>
    </location>
</feature>
<name>A0A7M7MT15_APIME</name>
<dbReference type="OrthoDB" id="5948335at2759"/>
<dbReference type="Proteomes" id="UP000005203">
    <property type="component" value="Linkage group LG13"/>
</dbReference>
<gene>
    <name evidence="4 5" type="primary">LOC100577569</name>
</gene>
<dbReference type="EnsemblMetazoa" id="XM_006558531">
    <property type="protein sequence ID" value="XP_006558594"/>
    <property type="gene ID" value="LOC100577569"/>
</dbReference>
<proteinExistence type="predicted"/>
<evidence type="ECO:0000313" key="5">
    <source>
        <dbReference type="RefSeq" id="XP_026300536.1"/>
    </source>
</evidence>
<organism evidence="2">
    <name type="scientific">Apis mellifera</name>
    <name type="common">Honeybee</name>
    <dbReference type="NCBI Taxonomy" id="7460"/>
    <lineage>
        <taxon>Eukaryota</taxon>
        <taxon>Metazoa</taxon>
        <taxon>Ecdysozoa</taxon>
        <taxon>Arthropoda</taxon>
        <taxon>Hexapoda</taxon>
        <taxon>Insecta</taxon>
        <taxon>Pterygota</taxon>
        <taxon>Neoptera</taxon>
        <taxon>Endopterygota</taxon>
        <taxon>Hymenoptera</taxon>
        <taxon>Apocrita</taxon>
        <taxon>Aculeata</taxon>
        <taxon>Apoidea</taxon>
        <taxon>Anthophila</taxon>
        <taxon>Apidae</taxon>
        <taxon>Apis</taxon>
    </lineage>
</organism>
<dbReference type="KEGG" id="ame:100577569"/>
<evidence type="ECO:0000313" key="3">
    <source>
        <dbReference type="Proteomes" id="UP000005203"/>
    </source>
</evidence>
<evidence type="ECO:0000313" key="2">
    <source>
        <dbReference type="EnsemblMetazoa" id="XP_026300536"/>
    </source>
</evidence>
<feature type="region of interest" description="Disordered" evidence="1">
    <location>
        <begin position="864"/>
        <end position="903"/>
    </location>
</feature>
<accession>A0A7M7MT15</accession>